<name>A0ABM6RNM2_9FIRM</name>
<dbReference type="Proteomes" id="UP000325292">
    <property type="component" value="Chromosome"/>
</dbReference>
<dbReference type="EMBL" id="CP019454">
    <property type="protein sequence ID" value="AUW92929.1"/>
    <property type="molecule type" value="Genomic_DNA"/>
</dbReference>
<dbReference type="Gene3D" id="6.10.250.290">
    <property type="match status" value="1"/>
</dbReference>
<evidence type="ECO:0000256" key="5">
    <source>
        <dbReference type="HAMAP-Rule" id="MF_00362"/>
    </source>
</evidence>
<reference evidence="6 7" key="1">
    <citation type="journal article" date="2019" name="Sci. Rep.">
        <title>Sulfobacillus thermotolerans: new insights into resistance and metabolic capacities of acidophilic chemolithotrophs.</title>
        <authorList>
            <person name="Panyushkina A.E."/>
            <person name="Babenko V.V."/>
            <person name="Nikitina A.S."/>
            <person name="Selezneva O.V."/>
            <person name="Tsaplina I.A."/>
            <person name="Letarova M.A."/>
            <person name="Kostryukova E.S."/>
            <person name="Letarov A.V."/>
        </authorList>
    </citation>
    <scope>NUCLEOTIDE SEQUENCE [LARGE SCALE GENOMIC DNA]</scope>
    <source>
        <strain evidence="6 7">Kr1</strain>
    </source>
</reference>
<dbReference type="InterPro" id="IPR002363">
    <property type="entry name" value="Ribosomal_uL10_CS_bac"/>
</dbReference>
<keyword evidence="5" id="KW-0694">RNA-binding</keyword>
<keyword evidence="7" id="KW-1185">Reference proteome</keyword>
<dbReference type="HAMAP" id="MF_00362">
    <property type="entry name" value="Ribosomal_uL10"/>
    <property type="match status" value="1"/>
</dbReference>
<proteinExistence type="inferred from homology"/>
<gene>
    <name evidence="5" type="primary">rplJ</name>
    <name evidence="6" type="ORF">BXT84_02365</name>
</gene>
<evidence type="ECO:0000256" key="1">
    <source>
        <dbReference type="ARBA" id="ARBA00008889"/>
    </source>
</evidence>
<keyword evidence="2 5" id="KW-0689">Ribosomal protein</keyword>
<sequence length="173" mass="18870">MPTPQKAQVIEETREELQASSGAVLANYRGLTVQQLGQLRESLRKGGVSFKVIKNTLIKRAADEVGIEGLEPYLEGPTAVAFAHDDPVVAAKLMTQAAREFRKIEIKAGILGKRALSAQSVRELADLPTREVLLGKLVGTLNAPIQQLVWVLNAPVTNLVRALDQVRQQKEQA</sequence>
<dbReference type="RefSeq" id="WP_103375006.1">
    <property type="nucleotide sequence ID" value="NZ_CP133983.1"/>
</dbReference>
<evidence type="ECO:0000313" key="6">
    <source>
        <dbReference type="EMBL" id="AUW92929.1"/>
    </source>
</evidence>
<organism evidence="6 7">
    <name type="scientific">Sulfobacillus thermotolerans</name>
    <dbReference type="NCBI Taxonomy" id="338644"/>
    <lineage>
        <taxon>Bacteria</taxon>
        <taxon>Bacillati</taxon>
        <taxon>Bacillota</taxon>
        <taxon>Clostridia</taxon>
        <taxon>Eubacteriales</taxon>
        <taxon>Clostridiales Family XVII. Incertae Sedis</taxon>
        <taxon>Sulfobacillus</taxon>
    </lineage>
</organism>
<comment type="subunit">
    <text evidence="5">Part of the ribosomal stalk of the 50S ribosomal subunit. The N-terminus interacts with L11 and the large rRNA to form the base of the stalk. The C-terminus forms an elongated spine to which L12 dimers bind in a sequential fashion forming a multimeric L10(L12)X complex.</text>
</comment>
<dbReference type="InterPro" id="IPR001790">
    <property type="entry name" value="Ribosomal_uL10"/>
</dbReference>
<evidence type="ECO:0000256" key="2">
    <source>
        <dbReference type="ARBA" id="ARBA00022980"/>
    </source>
</evidence>
<dbReference type="PANTHER" id="PTHR11560">
    <property type="entry name" value="39S RIBOSOMAL PROTEIN L10, MITOCHONDRIAL"/>
    <property type="match status" value="1"/>
</dbReference>
<evidence type="ECO:0000256" key="4">
    <source>
        <dbReference type="ARBA" id="ARBA00035202"/>
    </source>
</evidence>
<dbReference type="NCBIfam" id="NF000955">
    <property type="entry name" value="PRK00099.1-1"/>
    <property type="match status" value="1"/>
</dbReference>
<protein>
    <recommendedName>
        <fullName evidence="4 5">Large ribosomal subunit protein uL10</fullName>
    </recommendedName>
</protein>
<evidence type="ECO:0000256" key="3">
    <source>
        <dbReference type="ARBA" id="ARBA00023274"/>
    </source>
</evidence>
<dbReference type="PROSITE" id="PS01109">
    <property type="entry name" value="RIBOSOMAL_L10"/>
    <property type="match status" value="1"/>
</dbReference>
<accession>A0ABM6RNM2</accession>
<dbReference type="CDD" id="cd05797">
    <property type="entry name" value="Ribosomal_L10"/>
    <property type="match status" value="1"/>
</dbReference>
<dbReference type="InterPro" id="IPR047865">
    <property type="entry name" value="Ribosomal_uL10_bac_type"/>
</dbReference>
<comment type="function">
    <text evidence="5">Forms part of the ribosomal stalk, playing a central role in the interaction of the ribosome with GTP-bound translation factors.</text>
</comment>
<dbReference type="SUPFAM" id="SSF160369">
    <property type="entry name" value="Ribosomal protein L10-like"/>
    <property type="match status" value="1"/>
</dbReference>
<dbReference type="InterPro" id="IPR022973">
    <property type="entry name" value="Ribosomal_uL10_bac"/>
</dbReference>
<dbReference type="Pfam" id="PF00466">
    <property type="entry name" value="Ribosomal_L10"/>
    <property type="match status" value="1"/>
</dbReference>
<evidence type="ECO:0000313" key="7">
    <source>
        <dbReference type="Proteomes" id="UP000325292"/>
    </source>
</evidence>
<comment type="similarity">
    <text evidence="1 5">Belongs to the universal ribosomal protein uL10 family.</text>
</comment>
<keyword evidence="5" id="KW-0699">rRNA-binding</keyword>
<dbReference type="Gene3D" id="3.30.70.1730">
    <property type="match status" value="1"/>
</dbReference>
<dbReference type="InterPro" id="IPR043141">
    <property type="entry name" value="Ribosomal_uL10-like_sf"/>
</dbReference>
<keyword evidence="3 5" id="KW-0687">Ribonucleoprotein</keyword>
<dbReference type="GO" id="GO:0005840">
    <property type="term" value="C:ribosome"/>
    <property type="evidence" value="ECO:0007669"/>
    <property type="project" value="UniProtKB-KW"/>
</dbReference>